<keyword evidence="5 7" id="KW-0472">Membrane</keyword>
<keyword evidence="2" id="KW-1003">Cell membrane</keyword>
<evidence type="ECO:0000256" key="1">
    <source>
        <dbReference type="ARBA" id="ARBA00004651"/>
    </source>
</evidence>
<organism evidence="9 10">
    <name type="scientific">Limnohabitans parvus II-B4</name>
    <dbReference type="NCBI Taxonomy" id="1293052"/>
    <lineage>
        <taxon>Bacteria</taxon>
        <taxon>Pseudomonadati</taxon>
        <taxon>Pseudomonadota</taxon>
        <taxon>Betaproteobacteria</taxon>
        <taxon>Burkholderiales</taxon>
        <taxon>Comamonadaceae</taxon>
        <taxon>Limnohabitans</taxon>
    </lineage>
</organism>
<dbReference type="GO" id="GO:0022904">
    <property type="term" value="P:respiratory electron transport chain"/>
    <property type="evidence" value="ECO:0007669"/>
    <property type="project" value="InterPro"/>
</dbReference>
<feature type="region of interest" description="Disordered" evidence="6">
    <location>
        <begin position="229"/>
        <end position="252"/>
    </location>
</feature>
<dbReference type="AlphaFoldDB" id="A0A315EAP2"/>
<feature type="domain" description="Cytochrome b561 bacterial/Ni-hydrogenase" evidence="8">
    <location>
        <begin position="31"/>
        <end position="190"/>
    </location>
</feature>
<feature type="transmembrane region" description="Helical" evidence="7">
    <location>
        <begin position="160"/>
        <end position="178"/>
    </location>
</feature>
<dbReference type="PANTHER" id="PTHR30485:SF2">
    <property type="entry name" value="BLL0597 PROTEIN"/>
    <property type="match status" value="1"/>
</dbReference>
<dbReference type="GO" id="GO:0020037">
    <property type="term" value="F:heme binding"/>
    <property type="evidence" value="ECO:0007669"/>
    <property type="project" value="TreeGrafter"/>
</dbReference>
<dbReference type="InterPro" id="IPR051542">
    <property type="entry name" value="Hydrogenase_cytochrome"/>
</dbReference>
<evidence type="ECO:0000256" key="2">
    <source>
        <dbReference type="ARBA" id="ARBA00022475"/>
    </source>
</evidence>
<dbReference type="Proteomes" id="UP000250790">
    <property type="component" value="Unassembled WGS sequence"/>
</dbReference>
<sequence length="252" mass="27488">MCTRSPSMTSNISSVADARHGVPTPTRRTVDAFTRTLHALLALSFVGAYVTAESEIFRWVHVSLGYTLGGLLLARVVWGVLGPRHARFSALWGKLRGLVNWFQGLRAGQASWSQAQNLYMAVSVALLLLVIAPVVVSGYVTYQEWTGDWMEEVHEFFGNFMLMAVLAHIVGVLVLSLLRRRNLATPMFTGRVPGVGPDLVKRNHAVLAAVLLTAVLSFWVWQWQSGSPLQTSGGAVGSHSVSGKAQSEEDDD</sequence>
<dbReference type="EMBL" id="NESN01000003">
    <property type="protein sequence ID" value="PUE53202.1"/>
    <property type="molecule type" value="Genomic_DNA"/>
</dbReference>
<keyword evidence="4 7" id="KW-1133">Transmembrane helix</keyword>
<evidence type="ECO:0000259" key="8">
    <source>
        <dbReference type="Pfam" id="PF01292"/>
    </source>
</evidence>
<evidence type="ECO:0000313" key="10">
    <source>
        <dbReference type="Proteomes" id="UP000250790"/>
    </source>
</evidence>
<feature type="region of interest" description="Disordered" evidence="6">
    <location>
        <begin position="1"/>
        <end position="22"/>
    </location>
</feature>
<evidence type="ECO:0000313" key="9">
    <source>
        <dbReference type="EMBL" id="PUE53202.1"/>
    </source>
</evidence>
<feature type="transmembrane region" description="Helical" evidence="7">
    <location>
        <begin position="118"/>
        <end position="140"/>
    </location>
</feature>
<evidence type="ECO:0000256" key="3">
    <source>
        <dbReference type="ARBA" id="ARBA00022692"/>
    </source>
</evidence>
<protein>
    <submittedName>
        <fullName evidence="9">Cytochrome B</fullName>
    </submittedName>
</protein>
<dbReference type="OrthoDB" id="196472at2"/>
<feature type="transmembrane region" description="Helical" evidence="7">
    <location>
        <begin position="56"/>
        <end position="78"/>
    </location>
</feature>
<dbReference type="InterPro" id="IPR016174">
    <property type="entry name" value="Di-haem_cyt_TM"/>
</dbReference>
<evidence type="ECO:0000256" key="7">
    <source>
        <dbReference type="SAM" id="Phobius"/>
    </source>
</evidence>
<comment type="caution">
    <text evidence="9">The sequence shown here is derived from an EMBL/GenBank/DDBJ whole genome shotgun (WGS) entry which is preliminary data.</text>
</comment>
<feature type="transmembrane region" description="Helical" evidence="7">
    <location>
        <begin position="205"/>
        <end position="223"/>
    </location>
</feature>
<dbReference type="InterPro" id="IPR011577">
    <property type="entry name" value="Cyt_b561_bac/Ni-Hgenase"/>
</dbReference>
<feature type="transmembrane region" description="Helical" evidence="7">
    <location>
        <begin position="32"/>
        <end position="50"/>
    </location>
</feature>
<evidence type="ECO:0000256" key="4">
    <source>
        <dbReference type="ARBA" id="ARBA00022989"/>
    </source>
</evidence>
<feature type="compositionally biased region" description="Polar residues" evidence="6">
    <location>
        <begin position="1"/>
        <end position="14"/>
    </location>
</feature>
<keyword evidence="3 7" id="KW-0812">Transmembrane</keyword>
<dbReference type="Gene3D" id="1.20.950.20">
    <property type="entry name" value="Transmembrane di-heme cytochromes, Chain C"/>
    <property type="match status" value="1"/>
</dbReference>
<keyword evidence="10" id="KW-1185">Reference proteome</keyword>
<proteinExistence type="predicted"/>
<name>A0A315EAP2_9BURK</name>
<comment type="subcellular location">
    <subcellularLocation>
        <location evidence="1">Cell membrane</location>
        <topology evidence="1">Multi-pass membrane protein</topology>
    </subcellularLocation>
</comment>
<dbReference type="SUPFAM" id="SSF81342">
    <property type="entry name" value="Transmembrane di-heme cytochromes"/>
    <property type="match status" value="1"/>
</dbReference>
<dbReference type="Pfam" id="PF01292">
    <property type="entry name" value="Ni_hydr_CYTB"/>
    <property type="match status" value="1"/>
</dbReference>
<gene>
    <name evidence="9" type="ORF">B9Z37_08960</name>
</gene>
<dbReference type="GO" id="GO:0009055">
    <property type="term" value="F:electron transfer activity"/>
    <property type="evidence" value="ECO:0007669"/>
    <property type="project" value="InterPro"/>
</dbReference>
<dbReference type="PANTHER" id="PTHR30485">
    <property type="entry name" value="NI/FE-HYDROGENASE 1 B-TYPE CYTOCHROME SUBUNIT"/>
    <property type="match status" value="1"/>
</dbReference>
<evidence type="ECO:0000256" key="5">
    <source>
        <dbReference type="ARBA" id="ARBA00023136"/>
    </source>
</evidence>
<evidence type="ECO:0000256" key="6">
    <source>
        <dbReference type="SAM" id="MobiDB-lite"/>
    </source>
</evidence>
<reference evidence="9 10" key="1">
    <citation type="submission" date="2017-04" db="EMBL/GenBank/DDBJ databases">
        <title>Unexpected and diverse lifestyles within the genus Limnohabitans.</title>
        <authorList>
            <person name="Kasalicky V."/>
            <person name="Mehrshad M."/>
            <person name="Andrei S.-A."/>
            <person name="Salcher M."/>
            <person name="Kratochvilova H."/>
            <person name="Simek K."/>
            <person name="Ghai R."/>
        </authorList>
    </citation>
    <scope>NUCLEOTIDE SEQUENCE [LARGE SCALE GENOMIC DNA]</scope>
    <source>
        <strain evidence="9 10">II-B4</strain>
    </source>
</reference>
<accession>A0A315EAP2</accession>
<dbReference type="GO" id="GO:0005886">
    <property type="term" value="C:plasma membrane"/>
    <property type="evidence" value="ECO:0007669"/>
    <property type="project" value="UniProtKB-SubCell"/>
</dbReference>